<dbReference type="PANTHER" id="PTHR45527">
    <property type="entry name" value="NONRIBOSOMAL PEPTIDE SYNTHETASE"/>
    <property type="match status" value="1"/>
</dbReference>
<dbReference type="SUPFAM" id="SSF56801">
    <property type="entry name" value="Acetyl-CoA synthetase-like"/>
    <property type="match status" value="1"/>
</dbReference>
<comment type="cofactor">
    <cofactor evidence="1">
        <name>pantetheine 4'-phosphate</name>
        <dbReference type="ChEBI" id="CHEBI:47942"/>
    </cofactor>
</comment>
<dbReference type="InterPro" id="IPR042099">
    <property type="entry name" value="ANL_N_sf"/>
</dbReference>
<dbReference type="NCBIfam" id="TIGR01733">
    <property type="entry name" value="AA-adenyl-dom"/>
    <property type="match status" value="1"/>
</dbReference>
<dbReference type="InterPro" id="IPR036736">
    <property type="entry name" value="ACP-like_sf"/>
</dbReference>
<reference evidence="5 6" key="1">
    <citation type="submission" date="2020-08" db="EMBL/GenBank/DDBJ databases">
        <title>Sequencing the genomes of 1000 actinobacteria strains.</title>
        <authorList>
            <person name="Klenk H.-P."/>
        </authorList>
    </citation>
    <scope>NUCLEOTIDE SEQUENCE [LARGE SCALE GENOMIC DNA]</scope>
    <source>
        <strain evidence="5 6">DSM 43149</strain>
    </source>
</reference>
<dbReference type="Gene3D" id="3.30.300.30">
    <property type="match status" value="1"/>
</dbReference>
<dbReference type="InterPro" id="IPR009081">
    <property type="entry name" value="PP-bd_ACP"/>
</dbReference>
<evidence type="ECO:0000313" key="6">
    <source>
        <dbReference type="Proteomes" id="UP000578112"/>
    </source>
</evidence>
<dbReference type="Pfam" id="PF00550">
    <property type="entry name" value="PP-binding"/>
    <property type="match status" value="1"/>
</dbReference>
<dbReference type="CDD" id="cd05930">
    <property type="entry name" value="A_NRPS"/>
    <property type="match status" value="1"/>
</dbReference>
<sequence length="577" mass="60559">MTGADLTEPFFAAAARTPRAPAVYDGAVYSYGELAEWVRGAGGLFEVAPNGTIAAIEIERGVHCLVAFLAALDAGAVPVLVDPGLPGARRRQILDDCRPGLVVDAAGVERARHAAGPRRQPAPHPQSLAYVCYTSGSTGRPRGVAVPRAALAARLVWGQSRYPLGAGDRVAWLTSPGFDFGVWEMLAPLWHGAGVVVGHDQAMRDMRATAEQIVGAGVTAAHFVPSVLRAYLRTVEVDTLGGLRYLFLGGEACDAALLRRLRPLHGTRVFNQYGPTETCIDSTWFECTGLDFADGDAVPIGRAIDGTRAVVLDDLGGTGVPQGELGIAGAGLAWGYLNDPRTTAERFVPDPTTPHGDRIYRTGDLVRVGADGLLEFLGRRDEQVKVNGVRVEPAEVRAALSARCPGAEVAVGSWAGPGEEVRLVAFVAGAGGALDAGQLARQMHAGLPTAMVPMVVTVPELTRLPSGKVDVPAMIAAYLTAAPGEGTADAGAVEGQMTATESRLAGIWAQVLGVPTVRTGDNFFELGGHSLMAIEVAALIEEEFDVELPLREVFDCDTLGHLAKLVEALRHKEGGGE</sequence>
<keyword evidence="6" id="KW-1185">Reference proteome</keyword>
<dbReference type="Gene3D" id="3.40.50.12780">
    <property type="entry name" value="N-terminal domain of ligase-like"/>
    <property type="match status" value="1"/>
</dbReference>
<feature type="domain" description="Carrier" evidence="4">
    <location>
        <begin position="495"/>
        <end position="570"/>
    </location>
</feature>
<dbReference type="SMART" id="SM00823">
    <property type="entry name" value="PKS_PP"/>
    <property type="match status" value="1"/>
</dbReference>
<dbReference type="InterPro" id="IPR045851">
    <property type="entry name" value="AMP-bd_C_sf"/>
</dbReference>
<dbReference type="InterPro" id="IPR020845">
    <property type="entry name" value="AMP-binding_CS"/>
</dbReference>
<dbReference type="EMBL" id="JACHNH010000001">
    <property type="protein sequence ID" value="MBB4764924.1"/>
    <property type="molecule type" value="Genomic_DNA"/>
</dbReference>
<dbReference type="Gene3D" id="1.10.1200.10">
    <property type="entry name" value="ACP-like"/>
    <property type="match status" value="1"/>
</dbReference>
<keyword evidence="3" id="KW-0597">Phosphoprotein</keyword>
<dbReference type="InterPro" id="IPR006162">
    <property type="entry name" value="Ppantetheine_attach_site"/>
</dbReference>
<dbReference type="PROSITE" id="PS00012">
    <property type="entry name" value="PHOSPHOPANTETHEINE"/>
    <property type="match status" value="1"/>
</dbReference>
<dbReference type="Proteomes" id="UP000578112">
    <property type="component" value="Unassembled WGS sequence"/>
</dbReference>
<accession>A0A7W7I1U4</accession>
<name>A0A7W7I1U4_9ACTN</name>
<dbReference type="RefSeq" id="WP_184996056.1">
    <property type="nucleotide sequence ID" value="NZ_BOMK01000026.1"/>
</dbReference>
<evidence type="ECO:0000256" key="1">
    <source>
        <dbReference type="ARBA" id="ARBA00001957"/>
    </source>
</evidence>
<dbReference type="PROSITE" id="PS50075">
    <property type="entry name" value="CARRIER"/>
    <property type="match status" value="1"/>
</dbReference>
<dbReference type="PROSITE" id="PS00455">
    <property type="entry name" value="AMP_BINDING"/>
    <property type="match status" value="1"/>
</dbReference>
<gene>
    <name evidence="5" type="ORF">BJ971_005480</name>
</gene>
<dbReference type="FunFam" id="1.10.1200.10:FF:000005">
    <property type="entry name" value="Nonribosomal peptide synthetase 1"/>
    <property type="match status" value="1"/>
</dbReference>
<organism evidence="5 6">
    <name type="scientific">Actinoplanes digitatis</name>
    <dbReference type="NCBI Taxonomy" id="1868"/>
    <lineage>
        <taxon>Bacteria</taxon>
        <taxon>Bacillati</taxon>
        <taxon>Actinomycetota</taxon>
        <taxon>Actinomycetes</taxon>
        <taxon>Micromonosporales</taxon>
        <taxon>Micromonosporaceae</taxon>
        <taxon>Actinoplanes</taxon>
    </lineage>
</organism>
<dbReference type="GO" id="GO:0031177">
    <property type="term" value="F:phosphopantetheine binding"/>
    <property type="evidence" value="ECO:0007669"/>
    <property type="project" value="InterPro"/>
</dbReference>
<dbReference type="GO" id="GO:0043041">
    <property type="term" value="P:amino acid activation for nonribosomal peptide biosynthetic process"/>
    <property type="evidence" value="ECO:0007669"/>
    <property type="project" value="TreeGrafter"/>
</dbReference>
<keyword evidence="2" id="KW-0596">Phosphopantetheine</keyword>
<dbReference type="InterPro" id="IPR020806">
    <property type="entry name" value="PKS_PP-bd"/>
</dbReference>
<dbReference type="InterPro" id="IPR000873">
    <property type="entry name" value="AMP-dep_synth/lig_dom"/>
</dbReference>
<comment type="caution">
    <text evidence="5">The sequence shown here is derived from an EMBL/GenBank/DDBJ whole genome shotgun (WGS) entry which is preliminary data.</text>
</comment>
<dbReference type="AlphaFoldDB" id="A0A7W7I1U4"/>
<dbReference type="SUPFAM" id="SSF47336">
    <property type="entry name" value="ACP-like"/>
    <property type="match status" value="1"/>
</dbReference>
<dbReference type="PANTHER" id="PTHR45527:SF1">
    <property type="entry name" value="FATTY ACID SYNTHASE"/>
    <property type="match status" value="1"/>
</dbReference>
<evidence type="ECO:0000256" key="3">
    <source>
        <dbReference type="ARBA" id="ARBA00022553"/>
    </source>
</evidence>
<evidence type="ECO:0000256" key="2">
    <source>
        <dbReference type="ARBA" id="ARBA00022450"/>
    </source>
</evidence>
<dbReference type="InterPro" id="IPR010071">
    <property type="entry name" value="AA_adenyl_dom"/>
</dbReference>
<evidence type="ECO:0000259" key="4">
    <source>
        <dbReference type="PROSITE" id="PS50075"/>
    </source>
</evidence>
<proteinExistence type="predicted"/>
<evidence type="ECO:0000313" key="5">
    <source>
        <dbReference type="EMBL" id="MBB4764924.1"/>
    </source>
</evidence>
<dbReference type="GO" id="GO:0044550">
    <property type="term" value="P:secondary metabolite biosynthetic process"/>
    <property type="evidence" value="ECO:0007669"/>
    <property type="project" value="TreeGrafter"/>
</dbReference>
<dbReference type="Pfam" id="PF00501">
    <property type="entry name" value="AMP-binding"/>
    <property type="match status" value="1"/>
</dbReference>
<protein>
    <submittedName>
        <fullName evidence="5">Amino acid adenylation domain-containing protein</fullName>
    </submittedName>
</protein>
<dbReference type="GO" id="GO:0005737">
    <property type="term" value="C:cytoplasm"/>
    <property type="evidence" value="ECO:0007669"/>
    <property type="project" value="TreeGrafter"/>
</dbReference>